<dbReference type="Gene3D" id="3.40.50.970">
    <property type="match status" value="1"/>
</dbReference>
<dbReference type="EMBL" id="MHTJ01000003">
    <property type="protein sequence ID" value="OHA58414.1"/>
    <property type="molecule type" value="Genomic_DNA"/>
</dbReference>
<dbReference type="InterPro" id="IPR009014">
    <property type="entry name" value="Transketo_C/PFOR_II"/>
</dbReference>
<dbReference type="SUPFAM" id="SSF52922">
    <property type="entry name" value="TK C-terminal domain-like"/>
    <property type="match status" value="1"/>
</dbReference>
<comment type="cofactor">
    <cofactor evidence="1">
        <name>thiamine diphosphate</name>
        <dbReference type="ChEBI" id="CHEBI:58937"/>
    </cofactor>
</comment>
<reference evidence="5 6" key="1">
    <citation type="journal article" date="2016" name="Nat. Commun.">
        <title>Thousands of microbial genomes shed light on interconnected biogeochemical processes in an aquifer system.</title>
        <authorList>
            <person name="Anantharaman K."/>
            <person name="Brown C.T."/>
            <person name="Hug L.A."/>
            <person name="Sharon I."/>
            <person name="Castelle C.J."/>
            <person name="Probst A.J."/>
            <person name="Thomas B.C."/>
            <person name="Singh A."/>
            <person name="Wilkins M.J."/>
            <person name="Karaoz U."/>
            <person name="Brodie E.L."/>
            <person name="Williams K.H."/>
            <person name="Hubbard S.S."/>
            <person name="Banfield J.F."/>
        </authorList>
    </citation>
    <scope>NUCLEOTIDE SEQUENCE [LARGE SCALE GENOMIC DNA]</scope>
</reference>
<dbReference type="InterPro" id="IPR029061">
    <property type="entry name" value="THDP-binding"/>
</dbReference>
<dbReference type="Pfam" id="PF02779">
    <property type="entry name" value="Transket_pyr"/>
    <property type="match status" value="1"/>
</dbReference>
<dbReference type="Gene3D" id="3.40.50.920">
    <property type="match status" value="1"/>
</dbReference>
<dbReference type="GO" id="GO:0016491">
    <property type="term" value="F:oxidoreductase activity"/>
    <property type="evidence" value="ECO:0007669"/>
    <property type="project" value="UniProtKB-KW"/>
</dbReference>
<dbReference type="InterPro" id="IPR033248">
    <property type="entry name" value="Transketolase_C"/>
</dbReference>
<feature type="domain" description="Transketolase-like pyrimidine-binding" evidence="4">
    <location>
        <begin position="6"/>
        <end position="180"/>
    </location>
</feature>
<dbReference type="Proteomes" id="UP000177043">
    <property type="component" value="Unassembled WGS sequence"/>
</dbReference>
<protein>
    <recommendedName>
        <fullName evidence="4">Transketolase-like pyrimidine-binding domain-containing protein</fullName>
    </recommendedName>
</protein>
<comment type="caution">
    <text evidence="5">The sequence shown here is derived from an EMBL/GenBank/DDBJ whole genome shotgun (WGS) entry which is preliminary data.</text>
</comment>
<keyword evidence="2" id="KW-0560">Oxidoreductase</keyword>
<dbReference type="STRING" id="1802438.A2571_01380"/>
<evidence type="ECO:0000256" key="2">
    <source>
        <dbReference type="ARBA" id="ARBA00023002"/>
    </source>
</evidence>
<organism evidence="5 6">
    <name type="scientific">Candidatus Vogelbacteria bacterium RIFOXYD1_FULL_44_32</name>
    <dbReference type="NCBI Taxonomy" id="1802438"/>
    <lineage>
        <taxon>Bacteria</taxon>
        <taxon>Candidatus Vogeliibacteriota</taxon>
    </lineage>
</organism>
<evidence type="ECO:0000313" key="6">
    <source>
        <dbReference type="Proteomes" id="UP000177043"/>
    </source>
</evidence>
<evidence type="ECO:0000313" key="5">
    <source>
        <dbReference type="EMBL" id="OHA58414.1"/>
    </source>
</evidence>
<dbReference type="Pfam" id="PF02780">
    <property type="entry name" value="Transketolase_C"/>
    <property type="match status" value="1"/>
</dbReference>
<sequence>MSDRIIKYTEAIKEATDQMMAIDATIFVIGLGVSYKNGADGTTAGLKERYPERIFDVPVSEASVTGMAVGAAINGLRPIVHHGRVEFSLLASDQMFTQAAKWNYMFGGNNPVPIVFRINIGRQWGNGPQHTQALYSLFGNVPGIKVVIPATPKMAKGLLISALKESSPVVILEPRWIFNIKQDVPIERYAEPLDKARIVKTGRDITVVAYGDGLFSATEALELIGHETDVELIDLVSLNPIDTQTISQSVEKTGRLICIDTTNEAFGVSSEIIALVAKNKSITLKNTSVAVACPNVPCPTSTALTEFFYPTKVDIANAILLMMGKSPIEHKLSFEELHLAPTATLN</sequence>
<evidence type="ECO:0000256" key="3">
    <source>
        <dbReference type="ARBA" id="ARBA00023052"/>
    </source>
</evidence>
<dbReference type="AlphaFoldDB" id="A0A1G2QCV7"/>
<dbReference type="InterPro" id="IPR005475">
    <property type="entry name" value="Transketolase-like_Pyr-bd"/>
</dbReference>
<evidence type="ECO:0000259" key="4">
    <source>
        <dbReference type="SMART" id="SM00861"/>
    </source>
</evidence>
<dbReference type="SUPFAM" id="SSF52518">
    <property type="entry name" value="Thiamin diphosphate-binding fold (THDP-binding)"/>
    <property type="match status" value="1"/>
</dbReference>
<dbReference type="PANTHER" id="PTHR43257">
    <property type="entry name" value="PYRUVATE DEHYDROGENASE E1 COMPONENT BETA SUBUNIT"/>
    <property type="match status" value="1"/>
</dbReference>
<dbReference type="PANTHER" id="PTHR43257:SF2">
    <property type="entry name" value="PYRUVATE DEHYDROGENASE E1 COMPONENT SUBUNIT BETA"/>
    <property type="match status" value="1"/>
</dbReference>
<name>A0A1G2QCV7_9BACT</name>
<evidence type="ECO:0000256" key="1">
    <source>
        <dbReference type="ARBA" id="ARBA00001964"/>
    </source>
</evidence>
<keyword evidence="3" id="KW-0786">Thiamine pyrophosphate</keyword>
<gene>
    <name evidence="5" type="ORF">A2571_01380</name>
</gene>
<accession>A0A1G2QCV7</accession>
<dbReference type="SMART" id="SM00861">
    <property type="entry name" value="Transket_pyr"/>
    <property type="match status" value="1"/>
</dbReference>
<proteinExistence type="predicted"/>